<name>A0A1H6KHF9_9GAMM</name>
<dbReference type="PANTHER" id="PTHR43684">
    <property type="match status" value="1"/>
</dbReference>
<comment type="subcellular location">
    <subcellularLocation>
        <location evidence="1">Peroxisome</location>
    </subcellularLocation>
</comment>
<evidence type="ECO:0000256" key="1">
    <source>
        <dbReference type="ARBA" id="ARBA00004275"/>
    </source>
</evidence>
<gene>
    <name evidence="4" type="ORF">SAMN05660691_00917</name>
</gene>
<keyword evidence="2" id="KW-0576">Peroxisome</keyword>
<dbReference type="PANTHER" id="PTHR43684:SF1">
    <property type="entry name" value="ENOYL-COA DELTA ISOMERASE 2"/>
    <property type="match status" value="1"/>
</dbReference>
<dbReference type="GO" id="GO:0004165">
    <property type="term" value="F:delta(3)-delta(2)-enoyl-CoA isomerase activity"/>
    <property type="evidence" value="ECO:0007669"/>
    <property type="project" value="UniProtKB-ARBA"/>
</dbReference>
<dbReference type="SUPFAM" id="SSF52096">
    <property type="entry name" value="ClpP/crotonase"/>
    <property type="match status" value="1"/>
</dbReference>
<reference evidence="5" key="1">
    <citation type="submission" date="2016-10" db="EMBL/GenBank/DDBJ databases">
        <authorList>
            <person name="Varghese N."/>
            <person name="Submissions S."/>
        </authorList>
    </citation>
    <scope>NUCLEOTIDE SEQUENCE [LARGE SCALE GENOMIC DNA]</scope>
    <source>
        <strain evidence="5">DSM 17616</strain>
    </source>
</reference>
<protein>
    <submittedName>
        <fullName evidence="4">Enoyl-CoA hydratase/carnithine racemase</fullName>
    </submittedName>
</protein>
<evidence type="ECO:0000256" key="3">
    <source>
        <dbReference type="ARBA" id="ARBA00023235"/>
    </source>
</evidence>
<dbReference type="InterPro" id="IPR029045">
    <property type="entry name" value="ClpP/crotonase-like_dom_sf"/>
</dbReference>
<evidence type="ECO:0000256" key="2">
    <source>
        <dbReference type="ARBA" id="ARBA00023140"/>
    </source>
</evidence>
<sequence length="264" mass="28518">MLQIRAAKVAWQVNKAKYMTDITQQTTQGVLQLSLNRPQKKNALSQQMYRDLNSALMQAATDPAIKVVLLQGSADCFSAGNDLQDFLGAGELNSQHPTVQFLYILAQFPKPVVAAVAGLAIGIGTTVLLHCDLVYAADNTRFQLPFTQLGLCPEAGSSVLLPNLAGYQRAAQYLLLGEAFNASEAAQMGLVNQVVSSAEVCALALEKALKLAALPADAVQSSKALLKRNVQPLTLETIATELVQFQRLLNGDECQRRIAAFFQR</sequence>
<dbReference type="AlphaFoldDB" id="A0A1H6KHF9"/>
<dbReference type="Gene3D" id="3.90.226.10">
    <property type="entry name" value="2-enoyl-CoA Hydratase, Chain A, domain 1"/>
    <property type="match status" value="1"/>
</dbReference>
<keyword evidence="5" id="KW-1185">Reference proteome</keyword>
<dbReference type="InterPro" id="IPR001753">
    <property type="entry name" value="Enoyl-CoA_hydra/iso"/>
</dbReference>
<dbReference type="EMBL" id="FNXF01000003">
    <property type="protein sequence ID" value="SEH70943.1"/>
    <property type="molecule type" value="Genomic_DNA"/>
</dbReference>
<evidence type="ECO:0000313" key="5">
    <source>
        <dbReference type="Proteomes" id="UP000199371"/>
    </source>
</evidence>
<keyword evidence="3" id="KW-0413">Isomerase</keyword>
<dbReference type="CDD" id="cd06558">
    <property type="entry name" value="crotonase-like"/>
    <property type="match status" value="1"/>
</dbReference>
<dbReference type="Pfam" id="PF00378">
    <property type="entry name" value="ECH_1"/>
    <property type="match status" value="1"/>
</dbReference>
<dbReference type="Proteomes" id="UP000199371">
    <property type="component" value="Unassembled WGS sequence"/>
</dbReference>
<accession>A0A1H6KHF9</accession>
<evidence type="ECO:0000313" key="4">
    <source>
        <dbReference type="EMBL" id="SEH70943.1"/>
    </source>
</evidence>
<proteinExistence type="predicted"/>
<dbReference type="InterPro" id="IPR051053">
    <property type="entry name" value="ECH/Chromodomain_protein"/>
</dbReference>
<dbReference type="STRING" id="173990.SAMN05660691_00917"/>
<organism evidence="4 5">
    <name type="scientific">Rheinheimera pacifica</name>
    <dbReference type="NCBI Taxonomy" id="173990"/>
    <lineage>
        <taxon>Bacteria</taxon>
        <taxon>Pseudomonadati</taxon>
        <taxon>Pseudomonadota</taxon>
        <taxon>Gammaproteobacteria</taxon>
        <taxon>Chromatiales</taxon>
        <taxon>Chromatiaceae</taxon>
        <taxon>Rheinheimera</taxon>
    </lineage>
</organism>